<organism evidence="1 2">
    <name type="scientific">Pyropia yezoensis</name>
    <name type="common">Susabi-nori</name>
    <name type="synonym">Porphyra yezoensis</name>
    <dbReference type="NCBI Taxonomy" id="2788"/>
    <lineage>
        <taxon>Eukaryota</taxon>
        <taxon>Rhodophyta</taxon>
        <taxon>Bangiophyceae</taxon>
        <taxon>Bangiales</taxon>
        <taxon>Bangiaceae</taxon>
        <taxon>Pyropia</taxon>
    </lineage>
</organism>
<evidence type="ECO:0000313" key="1">
    <source>
        <dbReference type="EMBL" id="KAK1867806.1"/>
    </source>
</evidence>
<name>A0ACC3CCT1_PYRYE</name>
<dbReference type="Proteomes" id="UP000798662">
    <property type="component" value="Chromosome 3"/>
</dbReference>
<keyword evidence="2" id="KW-1185">Reference proteome</keyword>
<protein>
    <submittedName>
        <fullName evidence="1">Uncharacterized protein</fullName>
    </submittedName>
</protein>
<comment type="caution">
    <text evidence="1">The sequence shown here is derived from an EMBL/GenBank/DDBJ whole genome shotgun (WGS) entry which is preliminary data.</text>
</comment>
<reference evidence="1" key="1">
    <citation type="submission" date="2019-11" db="EMBL/GenBank/DDBJ databases">
        <title>Nori genome reveals adaptations in red seaweeds to the harsh intertidal environment.</title>
        <authorList>
            <person name="Wang D."/>
            <person name="Mao Y."/>
        </authorList>
    </citation>
    <scope>NUCLEOTIDE SEQUENCE</scope>
    <source>
        <tissue evidence="1">Gametophyte</tissue>
    </source>
</reference>
<evidence type="ECO:0000313" key="2">
    <source>
        <dbReference type="Proteomes" id="UP000798662"/>
    </source>
</evidence>
<sequence>MYVNAPFPPMLLSRGASGWDRGARVGDRGARVGDRGARVGDRGVRGRVRFVSCIIAFVPVFRTVGSRAPTALLEDAPKPEVSLAIRVADKKQEAMEGILAVYKYAKTVSLNERVDLMLTAASLSMDLNEAYDKLVRMEAAHSVAMDKELAYVSSEMTRMSTTSVYSSVQSARSSLFADAATLQVTVVEPDWASDLLRSLCPAMEETRECSFYLLSQYALPKMYGDLMLSSECNFHLINCVNTVLDMRIGDVRGDLSWRSHVQVGAVKENYNALVDAVNSSSGPFKNKLLQAAELWRNLAALRVVLDAVINDPDKYQINNLVNQETLMQEVGTCLDISQRAMSSIKGDIQFSVNYTMTADGHRELDVVSRKMKAVMSIPPLGRERNDVAHERPTEESLRHVLTTSFVPSEYTRDVVSAALQLEAARKGSGAAVTKCGEQGVRTPWQEIKRARQLAEATALPLLDLEVMRAMRHADVTKSVQRVQDRAKLPTDRSACLDKLKVARENFLAEAEAVAKGARGCVPHPVPPVK</sequence>
<dbReference type="EMBL" id="CM020620">
    <property type="protein sequence ID" value="KAK1867806.1"/>
    <property type="molecule type" value="Genomic_DNA"/>
</dbReference>
<accession>A0ACC3CCT1</accession>
<proteinExistence type="predicted"/>
<gene>
    <name evidence="1" type="ORF">I4F81_010305</name>
</gene>